<name>A0A0C2GSE4_9BILA</name>
<dbReference type="AlphaFoldDB" id="A0A0C2GSE4"/>
<organism evidence="2 3">
    <name type="scientific">Ancylostoma duodenale</name>
    <dbReference type="NCBI Taxonomy" id="51022"/>
    <lineage>
        <taxon>Eukaryota</taxon>
        <taxon>Metazoa</taxon>
        <taxon>Ecdysozoa</taxon>
        <taxon>Nematoda</taxon>
        <taxon>Chromadorea</taxon>
        <taxon>Rhabditida</taxon>
        <taxon>Rhabditina</taxon>
        <taxon>Rhabditomorpha</taxon>
        <taxon>Strongyloidea</taxon>
        <taxon>Ancylostomatidae</taxon>
        <taxon>Ancylostomatinae</taxon>
        <taxon>Ancylostoma</taxon>
    </lineage>
</organism>
<evidence type="ECO:0000313" key="3">
    <source>
        <dbReference type="Proteomes" id="UP000054047"/>
    </source>
</evidence>
<feature type="compositionally biased region" description="Basic and acidic residues" evidence="1">
    <location>
        <begin position="37"/>
        <end position="49"/>
    </location>
</feature>
<keyword evidence="3" id="KW-1185">Reference proteome</keyword>
<feature type="region of interest" description="Disordered" evidence="1">
    <location>
        <begin position="30"/>
        <end position="75"/>
    </location>
</feature>
<accession>A0A0C2GSE4</accession>
<feature type="compositionally biased region" description="Basic and acidic residues" evidence="1">
    <location>
        <begin position="65"/>
        <end position="75"/>
    </location>
</feature>
<evidence type="ECO:0000256" key="1">
    <source>
        <dbReference type="SAM" id="MobiDB-lite"/>
    </source>
</evidence>
<protein>
    <submittedName>
        <fullName evidence="2">Uncharacterized protein</fullName>
    </submittedName>
</protein>
<gene>
    <name evidence="2" type="ORF">ANCDUO_05477</name>
</gene>
<reference evidence="2 3" key="1">
    <citation type="submission" date="2013-12" db="EMBL/GenBank/DDBJ databases">
        <title>Draft genome of the parsitic nematode Ancylostoma duodenale.</title>
        <authorList>
            <person name="Mitreva M."/>
        </authorList>
    </citation>
    <scope>NUCLEOTIDE SEQUENCE [LARGE SCALE GENOMIC DNA]</scope>
    <source>
        <strain evidence="2 3">Zhejiang</strain>
    </source>
</reference>
<evidence type="ECO:0000313" key="2">
    <source>
        <dbReference type="EMBL" id="KIH64220.1"/>
    </source>
</evidence>
<dbReference type="EMBL" id="KN728183">
    <property type="protein sequence ID" value="KIH64220.1"/>
    <property type="molecule type" value="Genomic_DNA"/>
</dbReference>
<proteinExistence type="predicted"/>
<dbReference type="Proteomes" id="UP000054047">
    <property type="component" value="Unassembled WGS sequence"/>
</dbReference>
<sequence>MHHQSAAQDAHLDPEEVGVLFQDADVTPVRAHAAAGAREDQVREVKDRGLAAPIVTDQGGQDRGVASHREARSQR</sequence>